<dbReference type="Gene3D" id="1.10.20.10">
    <property type="entry name" value="Histone, subunit A"/>
    <property type="match status" value="1"/>
</dbReference>
<dbReference type="PANTHER" id="PTHR10252">
    <property type="entry name" value="HISTONE-LIKE TRANSCRIPTION FACTOR CCAAT-RELATED"/>
    <property type="match status" value="1"/>
</dbReference>
<dbReference type="EMBL" id="MUNK01000444">
    <property type="protein sequence ID" value="OTA20265.1"/>
    <property type="molecule type" value="Genomic_DNA"/>
</dbReference>
<dbReference type="VEuPathDB" id="FungiDB:BTJ68_14933"/>
<feature type="region of interest" description="Disordered" evidence="3">
    <location>
        <begin position="1"/>
        <end position="170"/>
    </location>
</feature>
<dbReference type="AlphaFoldDB" id="A0A1Z5SM20"/>
<feature type="compositionally biased region" description="Low complexity" evidence="3">
    <location>
        <begin position="222"/>
        <end position="245"/>
    </location>
</feature>
<proteinExistence type="predicted"/>
<gene>
    <name evidence="5" type="ORF">BTJ68_14933</name>
</gene>
<dbReference type="InterPro" id="IPR050568">
    <property type="entry name" value="Transcr_DNA_Rep_Reg"/>
</dbReference>
<dbReference type="InterPro" id="IPR003958">
    <property type="entry name" value="CBFA_NFYB_domain"/>
</dbReference>
<dbReference type="OrthoDB" id="653904at2759"/>
<evidence type="ECO:0000313" key="6">
    <source>
        <dbReference type="Proteomes" id="UP000194280"/>
    </source>
</evidence>
<feature type="domain" description="Transcription factor CBF/NF-Y/archaeal histone" evidence="4">
    <location>
        <begin position="174"/>
        <end position="218"/>
    </location>
</feature>
<evidence type="ECO:0000313" key="5">
    <source>
        <dbReference type="EMBL" id="OTA20265.1"/>
    </source>
</evidence>
<feature type="compositionally biased region" description="Low complexity" evidence="3">
    <location>
        <begin position="79"/>
        <end position="97"/>
    </location>
</feature>
<evidence type="ECO:0000256" key="2">
    <source>
        <dbReference type="ARBA" id="ARBA00023242"/>
    </source>
</evidence>
<evidence type="ECO:0000259" key="4">
    <source>
        <dbReference type="Pfam" id="PF00808"/>
    </source>
</evidence>
<feature type="region of interest" description="Disordered" evidence="3">
    <location>
        <begin position="283"/>
        <end position="330"/>
    </location>
</feature>
<organism evidence="5 6">
    <name type="scientific">Hortaea werneckii EXF-2000</name>
    <dbReference type="NCBI Taxonomy" id="1157616"/>
    <lineage>
        <taxon>Eukaryota</taxon>
        <taxon>Fungi</taxon>
        <taxon>Dikarya</taxon>
        <taxon>Ascomycota</taxon>
        <taxon>Pezizomycotina</taxon>
        <taxon>Dothideomycetes</taxon>
        <taxon>Dothideomycetidae</taxon>
        <taxon>Mycosphaerellales</taxon>
        <taxon>Teratosphaeriaceae</taxon>
        <taxon>Hortaea</taxon>
    </lineage>
</organism>
<dbReference type="Proteomes" id="UP000194280">
    <property type="component" value="Unassembled WGS sequence"/>
</dbReference>
<keyword evidence="2" id="KW-0539">Nucleus</keyword>
<feature type="region of interest" description="Disordered" evidence="3">
    <location>
        <begin position="221"/>
        <end position="255"/>
    </location>
</feature>
<sequence>MDPYRPQSPQLSSYAPQSPDLSGRPQSPDLSGQPAQPAFGSFNPLQQQQSRFGGSFGGFHGGGGGGGGGGGINYPTSVPQPGYQQPYYDPHQQQQQQQHHHHHQIMAAVKTEDGDYYPDVPPTKRPRGRPPGSGRNQLATTSSNGRPSPSSLQQPTAPSQPSTDPTLGVELKTSFPVARIKRIMQADEDVGKVAQVTPHVVSRALELFMIKLISASAVQARGGNNINNNPPSIKSEGSNGAAGSAGAAGTGNKGPKRILAQHMKKAIQGDETLDFLADIADKVPDAPSKSSASAAATKKEAASRPGSESEGEAEVKPKRKGRKRRGSGED</sequence>
<dbReference type="InterPro" id="IPR009072">
    <property type="entry name" value="Histone-fold"/>
</dbReference>
<feature type="compositionally biased region" description="Low complexity" evidence="3">
    <location>
        <begin position="286"/>
        <end position="296"/>
    </location>
</feature>
<feature type="compositionally biased region" description="Gly residues" evidence="3">
    <location>
        <begin position="54"/>
        <end position="72"/>
    </location>
</feature>
<comment type="caution">
    <text evidence="5">The sequence shown here is derived from an EMBL/GenBank/DDBJ whole genome shotgun (WGS) entry which is preliminary data.</text>
</comment>
<feature type="compositionally biased region" description="Polar residues" evidence="3">
    <location>
        <begin position="7"/>
        <end position="34"/>
    </location>
</feature>
<keyword evidence="6" id="KW-1185">Reference proteome</keyword>
<evidence type="ECO:0000256" key="3">
    <source>
        <dbReference type="SAM" id="MobiDB-lite"/>
    </source>
</evidence>
<accession>A0A1Z5SM20</accession>
<dbReference type="GO" id="GO:0017054">
    <property type="term" value="C:negative cofactor 2 complex"/>
    <property type="evidence" value="ECO:0007669"/>
    <property type="project" value="TreeGrafter"/>
</dbReference>
<comment type="subcellular location">
    <subcellularLocation>
        <location evidence="1">Nucleus</location>
    </subcellularLocation>
</comment>
<dbReference type="SUPFAM" id="SSF47113">
    <property type="entry name" value="Histone-fold"/>
    <property type="match status" value="1"/>
</dbReference>
<reference evidence="5 6" key="1">
    <citation type="submission" date="2017-01" db="EMBL/GenBank/DDBJ databases">
        <title>The recent genome duplication of the halophilic yeast Hortaea werneckii: insights from long-read sequencing.</title>
        <authorList>
            <person name="Sinha S."/>
            <person name="Flibotte S."/>
            <person name="Neira M."/>
            <person name="Lenassi M."/>
            <person name="Gostincar C."/>
            <person name="Stajich J.E."/>
            <person name="Nislow C.E."/>
        </authorList>
    </citation>
    <scope>NUCLEOTIDE SEQUENCE [LARGE SCALE GENOMIC DNA]</scope>
    <source>
        <strain evidence="5 6">EXF-2000</strain>
    </source>
</reference>
<dbReference type="InParanoid" id="A0A1Z5SM20"/>
<name>A0A1Z5SM20_HORWE</name>
<dbReference type="STRING" id="1157616.A0A1Z5SM20"/>
<protein>
    <recommendedName>
        <fullName evidence="4">Transcription factor CBF/NF-Y/archaeal histone domain-containing protein</fullName>
    </recommendedName>
</protein>
<dbReference type="CDD" id="cd22906">
    <property type="entry name" value="HFD_DRAP1"/>
    <property type="match status" value="1"/>
</dbReference>
<feature type="compositionally biased region" description="Polar residues" evidence="3">
    <location>
        <begin position="136"/>
        <end position="165"/>
    </location>
</feature>
<dbReference type="GO" id="GO:0001046">
    <property type="term" value="F:core promoter sequence-specific DNA binding"/>
    <property type="evidence" value="ECO:0007669"/>
    <property type="project" value="TreeGrafter"/>
</dbReference>
<dbReference type="Pfam" id="PF00808">
    <property type="entry name" value="CBFD_NFYB_HMF"/>
    <property type="match status" value="1"/>
</dbReference>
<dbReference type="PANTHER" id="PTHR10252:SF5">
    <property type="entry name" value="DR1-ASSOCIATED COREPRESSOR"/>
    <property type="match status" value="1"/>
</dbReference>
<evidence type="ECO:0000256" key="1">
    <source>
        <dbReference type="ARBA" id="ARBA00004123"/>
    </source>
</evidence>
<feature type="compositionally biased region" description="Basic residues" evidence="3">
    <location>
        <begin position="317"/>
        <end position="330"/>
    </location>
</feature>
<dbReference type="GO" id="GO:0016251">
    <property type="term" value="F:RNA polymerase II general transcription initiation factor activity"/>
    <property type="evidence" value="ECO:0007669"/>
    <property type="project" value="TreeGrafter"/>
</dbReference>
<dbReference type="GO" id="GO:0046982">
    <property type="term" value="F:protein heterodimerization activity"/>
    <property type="evidence" value="ECO:0007669"/>
    <property type="project" value="InterPro"/>
</dbReference>